<dbReference type="RefSeq" id="WP_345183844.1">
    <property type="nucleotide sequence ID" value="NZ_BAABGP010000003.1"/>
</dbReference>
<sequence>MSTRFSRIVAIIALCVGPLTLIVTNIAQWMLQPRGAHPTPADVAAQFPAVWLAIGSLAVFGPLVWLAGLPAVAALAPRRGAHLTAIGTLVTGAGLAAGIGHLAAFFGGYGAIAMAALPGDAGAAMVSATDAEPLGGVLLIVFLICYSIGPVVLALGLRIARRVAVWVPIAAILTAGANLFGGPIAGVVQLVALAATWGAIIVAVARSDVRPVPDPVLRPRTA</sequence>
<accession>A0ABP8P3P9</accession>
<protein>
    <recommendedName>
        <fullName evidence="4">DUF4386 family protein</fullName>
    </recommendedName>
</protein>
<feature type="transmembrane region" description="Helical" evidence="1">
    <location>
        <begin position="88"/>
        <end position="117"/>
    </location>
</feature>
<feature type="transmembrane region" description="Helical" evidence="1">
    <location>
        <begin position="51"/>
        <end position="76"/>
    </location>
</feature>
<keyword evidence="1" id="KW-1133">Transmembrane helix</keyword>
<evidence type="ECO:0008006" key="4">
    <source>
        <dbReference type="Google" id="ProtNLM"/>
    </source>
</evidence>
<keyword evidence="3" id="KW-1185">Reference proteome</keyword>
<evidence type="ECO:0000313" key="2">
    <source>
        <dbReference type="EMBL" id="GAA4479140.1"/>
    </source>
</evidence>
<evidence type="ECO:0000313" key="3">
    <source>
        <dbReference type="Proteomes" id="UP001500731"/>
    </source>
</evidence>
<evidence type="ECO:0000256" key="1">
    <source>
        <dbReference type="SAM" id="Phobius"/>
    </source>
</evidence>
<feature type="transmembrane region" description="Helical" evidence="1">
    <location>
        <begin position="7"/>
        <end position="31"/>
    </location>
</feature>
<reference evidence="3" key="1">
    <citation type="journal article" date="2019" name="Int. J. Syst. Evol. Microbiol.">
        <title>The Global Catalogue of Microorganisms (GCM) 10K type strain sequencing project: providing services to taxonomists for standard genome sequencing and annotation.</title>
        <authorList>
            <consortium name="The Broad Institute Genomics Platform"/>
            <consortium name="The Broad Institute Genome Sequencing Center for Infectious Disease"/>
            <person name="Wu L."/>
            <person name="Ma J."/>
        </authorList>
    </citation>
    <scope>NUCLEOTIDE SEQUENCE [LARGE SCALE GENOMIC DNA]</scope>
    <source>
        <strain evidence="3">JCM 17839</strain>
    </source>
</reference>
<organism evidence="2 3">
    <name type="scientific">Microbacterium panaciterrae</name>
    <dbReference type="NCBI Taxonomy" id="985759"/>
    <lineage>
        <taxon>Bacteria</taxon>
        <taxon>Bacillati</taxon>
        <taxon>Actinomycetota</taxon>
        <taxon>Actinomycetes</taxon>
        <taxon>Micrococcales</taxon>
        <taxon>Microbacteriaceae</taxon>
        <taxon>Microbacterium</taxon>
    </lineage>
</organism>
<feature type="transmembrane region" description="Helical" evidence="1">
    <location>
        <begin position="137"/>
        <end position="156"/>
    </location>
</feature>
<proteinExistence type="predicted"/>
<name>A0ABP8P3P9_9MICO</name>
<dbReference type="EMBL" id="BAABGP010000003">
    <property type="protein sequence ID" value="GAA4479140.1"/>
    <property type="molecule type" value="Genomic_DNA"/>
</dbReference>
<dbReference type="Proteomes" id="UP001500731">
    <property type="component" value="Unassembled WGS sequence"/>
</dbReference>
<gene>
    <name evidence="2" type="ORF">GCM10023171_04240</name>
</gene>
<keyword evidence="1" id="KW-0812">Transmembrane</keyword>
<keyword evidence="1" id="KW-0472">Membrane</keyword>
<feature type="transmembrane region" description="Helical" evidence="1">
    <location>
        <begin position="163"/>
        <end position="181"/>
    </location>
</feature>
<comment type="caution">
    <text evidence="2">The sequence shown here is derived from an EMBL/GenBank/DDBJ whole genome shotgun (WGS) entry which is preliminary data.</text>
</comment>
<feature type="transmembrane region" description="Helical" evidence="1">
    <location>
        <begin position="187"/>
        <end position="205"/>
    </location>
</feature>